<comment type="subcellular location">
    <subcellularLocation>
        <location evidence="1">Cytoplasm</location>
    </subcellularLocation>
</comment>
<dbReference type="InterPro" id="IPR039420">
    <property type="entry name" value="WalR-like"/>
</dbReference>
<name>B1ZQC8_OPITP</name>
<evidence type="ECO:0000256" key="1">
    <source>
        <dbReference type="ARBA" id="ARBA00004496"/>
    </source>
</evidence>
<dbReference type="GO" id="GO:0006355">
    <property type="term" value="P:regulation of DNA-templated transcription"/>
    <property type="evidence" value="ECO:0007669"/>
    <property type="project" value="InterPro"/>
</dbReference>
<keyword evidence="13" id="KW-1185">Reference proteome</keyword>
<dbReference type="SUPFAM" id="SSF46894">
    <property type="entry name" value="C-terminal effector domain of the bipartite response regulators"/>
    <property type="match status" value="1"/>
</dbReference>
<dbReference type="InterPro" id="IPR001867">
    <property type="entry name" value="OmpR/PhoB-type_DNA-bd"/>
</dbReference>
<dbReference type="eggNOG" id="COG0745">
    <property type="taxonomic scope" value="Bacteria"/>
</dbReference>
<dbReference type="PANTHER" id="PTHR48111:SF4">
    <property type="entry name" value="DNA-BINDING DUAL TRANSCRIPTIONAL REGULATOR OMPR"/>
    <property type="match status" value="1"/>
</dbReference>
<dbReference type="PROSITE" id="PS51755">
    <property type="entry name" value="OMPR_PHOB"/>
    <property type="match status" value="1"/>
</dbReference>
<evidence type="ECO:0000256" key="8">
    <source>
        <dbReference type="PROSITE-ProRule" id="PRU00169"/>
    </source>
</evidence>
<dbReference type="GO" id="GO:0000976">
    <property type="term" value="F:transcription cis-regulatory region binding"/>
    <property type="evidence" value="ECO:0007669"/>
    <property type="project" value="TreeGrafter"/>
</dbReference>
<keyword evidence="2" id="KW-0963">Cytoplasm</keyword>
<feature type="domain" description="Response regulatory" evidence="10">
    <location>
        <begin position="17"/>
        <end position="130"/>
    </location>
</feature>
<feature type="DNA-binding region" description="OmpR/PhoB-type" evidence="9">
    <location>
        <begin position="138"/>
        <end position="237"/>
    </location>
</feature>
<dbReference type="Gene3D" id="1.10.10.10">
    <property type="entry name" value="Winged helix-like DNA-binding domain superfamily/Winged helix DNA-binding domain"/>
    <property type="match status" value="1"/>
</dbReference>
<dbReference type="STRING" id="452637.Oter_0318"/>
<evidence type="ECO:0000256" key="3">
    <source>
        <dbReference type="ARBA" id="ARBA00022553"/>
    </source>
</evidence>
<dbReference type="Pfam" id="PF00072">
    <property type="entry name" value="Response_reg"/>
    <property type="match status" value="1"/>
</dbReference>
<dbReference type="Proteomes" id="UP000007013">
    <property type="component" value="Chromosome"/>
</dbReference>
<dbReference type="FunFam" id="1.10.10.10:FF:000099">
    <property type="entry name" value="Two-component system response regulator TorR"/>
    <property type="match status" value="1"/>
</dbReference>
<dbReference type="SMART" id="SM00862">
    <property type="entry name" value="Trans_reg_C"/>
    <property type="match status" value="1"/>
</dbReference>
<keyword evidence="7" id="KW-0804">Transcription</keyword>
<sequence length="241" mass="27235">MTPSSPRSAKRRPDPTRVLIIDDDERLTALLTEYLRRFGFTVRAAAHPRDGLRALKADPPDLVILDVMLPDTDGLAVCREVRADSRIPIIMLTARGDVTDRIVGLEMGADDYLPKPFEPRELVARIQAVLRRGTRDDAEALRLGALEVNWTTRSVRLAQRELELTTAEFELLGYLARNRGRVMSRDRILDGTRGIDWDAYDRSIDILVSRLRQKLGDDPKRPTFIRTVRGVGYSFIGGGRE</sequence>
<dbReference type="InterPro" id="IPR001789">
    <property type="entry name" value="Sig_transdc_resp-reg_receiver"/>
</dbReference>
<dbReference type="SUPFAM" id="SSF52172">
    <property type="entry name" value="CheY-like"/>
    <property type="match status" value="1"/>
</dbReference>
<dbReference type="InterPro" id="IPR016032">
    <property type="entry name" value="Sig_transdc_resp-reg_C-effctor"/>
</dbReference>
<dbReference type="PANTHER" id="PTHR48111">
    <property type="entry name" value="REGULATOR OF RPOS"/>
    <property type="match status" value="1"/>
</dbReference>
<accession>B1ZQC8</accession>
<dbReference type="Pfam" id="PF00486">
    <property type="entry name" value="Trans_reg_C"/>
    <property type="match status" value="1"/>
</dbReference>
<dbReference type="GO" id="GO:0005829">
    <property type="term" value="C:cytosol"/>
    <property type="evidence" value="ECO:0007669"/>
    <property type="project" value="TreeGrafter"/>
</dbReference>
<dbReference type="KEGG" id="ote:Oter_0318"/>
<proteinExistence type="predicted"/>
<feature type="modified residue" description="4-aspartylphosphate" evidence="8">
    <location>
        <position position="66"/>
    </location>
</feature>
<dbReference type="EMBL" id="CP001032">
    <property type="protein sequence ID" value="ACB73608.1"/>
    <property type="molecule type" value="Genomic_DNA"/>
</dbReference>
<dbReference type="Gene3D" id="3.40.50.2300">
    <property type="match status" value="1"/>
</dbReference>
<dbReference type="AlphaFoldDB" id="B1ZQC8"/>
<evidence type="ECO:0000313" key="13">
    <source>
        <dbReference type="Proteomes" id="UP000007013"/>
    </source>
</evidence>
<evidence type="ECO:0000256" key="9">
    <source>
        <dbReference type="PROSITE-ProRule" id="PRU01091"/>
    </source>
</evidence>
<dbReference type="InterPro" id="IPR011006">
    <property type="entry name" value="CheY-like_superfamily"/>
</dbReference>
<protein>
    <submittedName>
        <fullName evidence="12">Two component transcriptional regulator, winged helix family</fullName>
    </submittedName>
</protein>
<feature type="domain" description="OmpR/PhoB-type" evidence="11">
    <location>
        <begin position="138"/>
        <end position="237"/>
    </location>
</feature>
<organism evidence="12 13">
    <name type="scientific">Opitutus terrae (strain DSM 11246 / JCM 15787 / PB90-1)</name>
    <dbReference type="NCBI Taxonomy" id="452637"/>
    <lineage>
        <taxon>Bacteria</taxon>
        <taxon>Pseudomonadati</taxon>
        <taxon>Verrucomicrobiota</taxon>
        <taxon>Opitutia</taxon>
        <taxon>Opitutales</taxon>
        <taxon>Opitutaceae</taxon>
        <taxon>Opitutus</taxon>
    </lineage>
</organism>
<evidence type="ECO:0000256" key="5">
    <source>
        <dbReference type="ARBA" id="ARBA00023015"/>
    </source>
</evidence>
<dbReference type="OrthoDB" id="9778145at2"/>
<dbReference type="CDD" id="cd00383">
    <property type="entry name" value="trans_reg_C"/>
    <property type="match status" value="1"/>
</dbReference>
<dbReference type="FunFam" id="3.40.50.2300:FF:000001">
    <property type="entry name" value="DNA-binding response regulator PhoB"/>
    <property type="match status" value="1"/>
</dbReference>
<reference evidence="12 13" key="1">
    <citation type="journal article" date="2011" name="J. Bacteriol.">
        <title>Genome sequence of the verrucomicrobium Opitutus terrae PB90-1, an abundant inhabitant of rice paddy soil ecosystems.</title>
        <authorList>
            <person name="van Passel M.W."/>
            <person name="Kant R."/>
            <person name="Palva A."/>
            <person name="Copeland A."/>
            <person name="Lucas S."/>
            <person name="Lapidus A."/>
            <person name="Glavina del Rio T."/>
            <person name="Pitluck S."/>
            <person name="Goltsman E."/>
            <person name="Clum A."/>
            <person name="Sun H."/>
            <person name="Schmutz J."/>
            <person name="Larimer F.W."/>
            <person name="Land M.L."/>
            <person name="Hauser L."/>
            <person name="Kyrpides N."/>
            <person name="Mikhailova N."/>
            <person name="Richardson P.P."/>
            <person name="Janssen P.H."/>
            <person name="de Vos W.M."/>
            <person name="Smidt H."/>
        </authorList>
    </citation>
    <scope>NUCLEOTIDE SEQUENCE [LARGE SCALE GENOMIC DNA]</scope>
    <source>
        <strain evidence="13">DSM 11246 / JCM 15787 / PB90-1</strain>
    </source>
</reference>
<keyword evidence="4" id="KW-0902">Two-component regulatory system</keyword>
<dbReference type="InterPro" id="IPR036388">
    <property type="entry name" value="WH-like_DNA-bd_sf"/>
</dbReference>
<evidence type="ECO:0000256" key="2">
    <source>
        <dbReference type="ARBA" id="ARBA00022490"/>
    </source>
</evidence>
<gene>
    <name evidence="12" type="ordered locus">Oter_0318</name>
</gene>
<dbReference type="HOGENOM" id="CLU_000445_30_4_0"/>
<dbReference type="SMART" id="SM00448">
    <property type="entry name" value="REC"/>
    <property type="match status" value="1"/>
</dbReference>
<evidence type="ECO:0000313" key="12">
    <source>
        <dbReference type="EMBL" id="ACB73608.1"/>
    </source>
</evidence>
<keyword evidence="6 9" id="KW-0238">DNA-binding</keyword>
<dbReference type="PROSITE" id="PS50110">
    <property type="entry name" value="RESPONSE_REGULATORY"/>
    <property type="match status" value="1"/>
</dbReference>
<keyword evidence="5" id="KW-0805">Transcription regulation</keyword>
<evidence type="ECO:0000256" key="4">
    <source>
        <dbReference type="ARBA" id="ARBA00023012"/>
    </source>
</evidence>
<evidence type="ECO:0000259" key="10">
    <source>
        <dbReference type="PROSITE" id="PS50110"/>
    </source>
</evidence>
<dbReference type="GO" id="GO:0032993">
    <property type="term" value="C:protein-DNA complex"/>
    <property type="evidence" value="ECO:0007669"/>
    <property type="project" value="TreeGrafter"/>
</dbReference>
<dbReference type="RefSeq" id="WP_012373146.1">
    <property type="nucleotide sequence ID" value="NC_010571.1"/>
</dbReference>
<evidence type="ECO:0000259" key="11">
    <source>
        <dbReference type="PROSITE" id="PS51755"/>
    </source>
</evidence>
<dbReference type="GO" id="GO:0000156">
    <property type="term" value="F:phosphorelay response regulator activity"/>
    <property type="evidence" value="ECO:0007669"/>
    <property type="project" value="TreeGrafter"/>
</dbReference>
<evidence type="ECO:0000256" key="7">
    <source>
        <dbReference type="ARBA" id="ARBA00023163"/>
    </source>
</evidence>
<evidence type="ECO:0000256" key="6">
    <source>
        <dbReference type="ARBA" id="ARBA00023125"/>
    </source>
</evidence>
<keyword evidence="3 8" id="KW-0597">Phosphoprotein</keyword>
<dbReference type="Gene3D" id="6.10.250.690">
    <property type="match status" value="1"/>
</dbReference>